<name>A0A0F8XR98_9ZZZZ</name>
<comment type="caution">
    <text evidence="1">The sequence shown here is derived from an EMBL/GenBank/DDBJ whole genome shotgun (WGS) entry which is preliminary data.</text>
</comment>
<sequence length="320" mass="36245">FNVKMIDDLVALKKFTAVATKGGTELSIEENPYLLARLLKGINSKATVFLERGTFGQKFWKIEKGRAVPDFTGESLENILQEVKEPAVWQDFSTYLVARRAVQLADRDIETGITAPDAQAAITELEGKHKGFAKLAERVYKYQNSLLVYGQEMGLLSKDLLAKLRKFGDYVPFYRVFNELQAKGFMGSKMADIATPIKRIKGSGRQIVHPIESIVKNTMTYTMLAHRQQVSNALYELSLREGVGSFLERVEPPVVPTKFRLREISGRLRDLFGDENWSDTVEQIRDEKKELVLARLDEAGNLDEVTPEELERITKAQVKK</sequence>
<protein>
    <submittedName>
        <fullName evidence="1">Uncharacterized protein</fullName>
    </submittedName>
</protein>
<gene>
    <name evidence="1" type="ORF">LCGC14_3166840</name>
</gene>
<organism evidence="1">
    <name type="scientific">marine sediment metagenome</name>
    <dbReference type="NCBI Taxonomy" id="412755"/>
    <lineage>
        <taxon>unclassified sequences</taxon>
        <taxon>metagenomes</taxon>
        <taxon>ecological metagenomes</taxon>
    </lineage>
</organism>
<proteinExistence type="predicted"/>
<dbReference type="EMBL" id="LAZR01070164">
    <property type="protein sequence ID" value="KKK44589.1"/>
    <property type="molecule type" value="Genomic_DNA"/>
</dbReference>
<evidence type="ECO:0000313" key="1">
    <source>
        <dbReference type="EMBL" id="KKK44589.1"/>
    </source>
</evidence>
<feature type="non-terminal residue" evidence="1">
    <location>
        <position position="1"/>
    </location>
</feature>
<accession>A0A0F8XR98</accession>
<reference evidence="1" key="1">
    <citation type="journal article" date="2015" name="Nature">
        <title>Complex archaea that bridge the gap between prokaryotes and eukaryotes.</title>
        <authorList>
            <person name="Spang A."/>
            <person name="Saw J.H."/>
            <person name="Jorgensen S.L."/>
            <person name="Zaremba-Niedzwiedzka K."/>
            <person name="Martijn J."/>
            <person name="Lind A.E."/>
            <person name="van Eijk R."/>
            <person name="Schleper C."/>
            <person name="Guy L."/>
            <person name="Ettema T.J."/>
        </authorList>
    </citation>
    <scope>NUCLEOTIDE SEQUENCE</scope>
</reference>
<dbReference type="AlphaFoldDB" id="A0A0F8XR98"/>